<dbReference type="AlphaFoldDB" id="A0A0X3P9V7"/>
<dbReference type="EMBL" id="GEEE01014727">
    <property type="protein sequence ID" value="JAP48498.1"/>
    <property type="molecule type" value="Transcribed_RNA"/>
</dbReference>
<name>A0A0X3P9V7_SCHSO</name>
<reference evidence="1" key="1">
    <citation type="submission" date="2016-01" db="EMBL/GenBank/DDBJ databases">
        <title>Reference transcriptome for the parasite Schistocephalus solidus: insights into the molecular evolution of parasitism.</title>
        <authorList>
            <person name="Hebert F.O."/>
            <person name="Grambauer S."/>
            <person name="Barber I."/>
            <person name="Landry C.R."/>
            <person name="Aubin-Horth N."/>
        </authorList>
    </citation>
    <scope>NUCLEOTIDE SEQUENCE</scope>
</reference>
<sequence length="649" mass="72833">MKTSVKPPFNATMKLRACLLHWQSEFSEPFSLYEARKWAKDYLLANGGNVETVDKFINFFLSMGYIRPAPGKNPRTQKFFFDSSAISSIMESGPASDRRLTLQLPSTIITRTGTLSHFPLSVKLIRKIVSLLHDKSEYDLHAAIHNKQNNSPRTLLPLEACTLCARWLLSVGKNIQLSLQSIDGDACLRLTHDQKPPPKLLAYLDYLAKWPRCSMVLEDDANLSAVKHSLISAVLTTLRTDVRFDPLDSRTIEVIKFVLETNKVQSPEPQKTASAIFTSEKRKRLRSLSPSVRSPPSSRLFALQGLRKKCSSVQLAQSASTRSWRRSWSFTDFSWQNRLVPCRAGKSSADIEEDALTLLIAMFPPLLRGILVAFVYSIRCLLFSSNNTTGEPHATIDFFASTFSPVLFTLLSSTKANEKEDWRIRFLYHLLNPERPARSFGCLMASVFGRNYNKIEKVDPIEPLPDQPKQTRSIGLQTSASTGEICKVLSTLNLTTLADSPDSPARLSMLSAPLGDSTNLSQTSKITARVCSAEAQQLRSNIALSLGRWRQADDPQRLAKLESSAELLQLLNHILLDRSMDPRVKLRHLKQFQISHGDVFWLRFGDVQTANDYFRRLRQRIDKLPSSPSGISKLGNAIKVKKGSLPPTS</sequence>
<organism evidence="1">
    <name type="scientific">Schistocephalus solidus</name>
    <name type="common">Tapeworm</name>
    <dbReference type="NCBI Taxonomy" id="70667"/>
    <lineage>
        <taxon>Eukaryota</taxon>
        <taxon>Metazoa</taxon>
        <taxon>Spiralia</taxon>
        <taxon>Lophotrochozoa</taxon>
        <taxon>Platyhelminthes</taxon>
        <taxon>Cestoda</taxon>
        <taxon>Eucestoda</taxon>
        <taxon>Diphyllobothriidea</taxon>
        <taxon>Diphyllobothriidae</taxon>
        <taxon>Schistocephalus</taxon>
    </lineage>
</organism>
<protein>
    <submittedName>
        <fullName evidence="1">Uncharacterized protein</fullName>
    </submittedName>
</protein>
<accession>A0A0X3P9V7</accession>
<evidence type="ECO:0000313" key="1">
    <source>
        <dbReference type="EMBL" id="JAP48498.1"/>
    </source>
</evidence>
<proteinExistence type="predicted"/>
<gene>
    <name evidence="1" type="ORF">TR153247</name>
</gene>